<evidence type="ECO:0000313" key="10">
    <source>
        <dbReference type="Proteomes" id="UP000284120"/>
    </source>
</evidence>
<evidence type="ECO:0000256" key="6">
    <source>
        <dbReference type="PROSITE-ProRule" id="PRU01016"/>
    </source>
</evidence>
<dbReference type="InterPro" id="IPR029063">
    <property type="entry name" value="SAM-dependent_MTases_sf"/>
</dbReference>
<dbReference type="InterPro" id="IPR018117">
    <property type="entry name" value="C5_DNA_meth_AS"/>
</dbReference>
<comment type="caution">
    <text evidence="9">The sequence shown here is derived from an EMBL/GenBank/DDBJ whole genome shotgun (WGS) entry which is preliminary data.</text>
</comment>
<dbReference type="AlphaFoldDB" id="A0A3S3PGS0"/>
<keyword evidence="1 6" id="KW-0489">Methyltransferase</keyword>
<evidence type="ECO:0000256" key="4">
    <source>
        <dbReference type="ARBA" id="ARBA00022747"/>
    </source>
</evidence>
<dbReference type="GO" id="GO:0003886">
    <property type="term" value="F:DNA (cytosine-5-)-methyltransferase activity"/>
    <property type="evidence" value="ECO:0007669"/>
    <property type="project" value="UniProtKB-EC"/>
</dbReference>
<organism evidence="9 10">
    <name type="scientific">Pedobacter chitinilyticus</name>
    <dbReference type="NCBI Taxonomy" id="2233776"/>
    <lineage>
        <taxon>Bacteria</taxon>
        <taxon>Pseudomonadati</taxon>
        <taxon>Bacteroidota</taxon>
        <taxon>Sphingobacteriia</taxon>
        <taxon>Sphingobacteriales</taxon>
        <taxon>Sphingobacteriaceae</taxon>
        <taxon>Pedobacter</taxon>
    </lineage>
</organism>
<keyword evidence="10" id="KW-1185">Reference proteome</keyword>
<dbReference type="RefSeq" id="WP_113647312.1">
    <property type="nucleotide sequence ID" value="NZ_QMHN01000003.1"/>
</dbReference>
<dbReference type="Gene3D" id="3.90.120.30">
    <property type="match status" value="1"/>
</dbReference>
<dbReference type="PRINTS" id="PR00105">
    <property type="entry name" value="C5METTRFRASE"/>
</dbReference>
<dbReference type="PROSITE" id="PS51679">
    <property type="entry name" value="SAM_MT_C5"/>
    <property type="match status" value="1"/>
</dbReference>
<comment type="catalytic activity">
    <reaction evidence="5 8">
        <text>a 2'-deoxycytidine in DNA + S-adenosyl-L-methionine = a 5-methyl-2'-deoxycytidine in DNA + S-adenosyl-L-homocysteine + H(+)</text>
        <dbReference type="Rhea" id="RHEA:13681"/>
        <dbReference type="Rhea" id="RHEA-COMP:11369"/>
        <dbReference type="Rhea" id="RHEA-COMP:11370"/>
        <dbReference type="ChEBI" id="CHEBI:15378"/>
        <dbReference type="ChEBI" id="CHEBI:57856"/>
        <dbReference type="ChEBI" id="CHEBI:59789"/>
        <dbReference type="ChEBI" id="CHEBI:85452"/>
        <dbReference type="ChEBI" id="CHEBI:85454"/>
        <dbReference type="EC" id="2.1.1.37"/>
    </reaction>
</comment>
<dbReference type="GO" id="GO:0009307">
    <property type="term" value="P:DNA restriction-modification system"/>
    <property type="evidence" value="ECO:0007669"/>
    <property type="project" value="UniProtKB-KW"/>
</dbReference>
<evidence type="ECO:0000256" key="8">
    <source>
        <dbReference type="RuleBase" id="RU000417"/>
    </source>
</evidence>
<comment type="similarity">
    <text evidence="6 7">Belongs to the class I-like SAM-binding methyltransferase superfamily. C5-methyltransferase family.</text>
</comment>
<keyword evidence="2 6" id="KW-0808">Transferase</keyword>
<reference evidence="9 10" key="1">
    <citation type="submission" date="2018-06" db="EMBL/GenBank/DDBJ databases">
        <title>Pedobacter endophyticus sp. nov., an endophytic bacterium isolated from a leaf of Triticum aestivum.</title>
        <authorList>
            <person name="Zhang L."/>
        </authorList>
    </citation>
    <scope>NUCLEOTIDE SEQUENCE [LARGE SCALE GENOMIC DNA]</scope>
    <source>
        <strain evidence="9 10">CM134L-2</strain>
    </source>
</reference>
<evidence type="ECO:0000256" key="2">
    <source>
        <dbReference type="ARBA" id="ARBA00022679"/>
    </source>
</evidence>
<dbReference type="SUPFAM" id="SSF53335">
    <property type="entry name" value="S-adenosyl-L-methionine-dependent methyltransferases"/>
    <property type="match status" value="1"/>
</dbReference>
<accession>A0A3S3PGS0</accession>
<name>A0A3S3PGS0_9SPHI</name>
<dbReference type="EC" id="2.1.1.37" evidence="8"/>
<dbReference type="OrthoDB" id="32195at2"/>
<sequence>MKVTEKISLEKIRNDRKNPIPDFDIKDAVITHYLHNNKNGVSQSFKKEAINYTNEIVKNYFSEEFIENYTAENFRLDFLNHETVPFIPVENPRFKFIDLFAGIGGFRLALQNLGGKCVFTSEWDKHAQKTYRTNFGETPFGDITKEETKKYIPDGFEVLCAGFPCQAFSIAGKRGGFEDTRGTLFFEVAEIIRRKQPKAIFLENVKGLRSHDKGKTLATILNVLRNDLGYFVPEPQIINAKDFGVPQNRERIYIVGFHPSLHINQFNYPQPLNKKVSFADIKEKDVVDTKYYLSTQYLQTLVNHKARHENKGNGFGYEIIKDHQIANAVVCGGMGRERNLVIDHRITDFTPTTKIKGEVNREGIRKMTPREWARLQGFPEPYIIPVADASAYKQFGNSVAVPAIQATANEIIKLITEKSSSKHQDKIA</sequence>
<evidence type="ECO:0000313" key="9">
    <source>
        <dbReference type="EMBL" id="RWU07401.1"/>
    </source>
</evidence>
<dbReference type="PROSITE" id="PS00094">
    <property type="entry name" value="C5_MTASE_1"/>
    <property type="match status" value="1"/>
</dbReference>
<keyword evidence="4" id="KW-0680">Restriction system</keyword>
<dbReference type="CDD" id="cd00315">
    <property type="entry name" value="Cyt_C5_DNA_methylase"/>
    <property type="match status" value="1"/>
</dbReference>
<feature type="active site" evidence="6">
    <location>
        <position position="165"/>
    </location>
</feature>
<evidence type="ECO:0000256" key="5">
    <source>
        <dbReference type="ARBA" id="ARBA00047422"/>
    </source>
</evidence>
<dbReference type="Gene3D" id="3.40.50.150">
    <property type="entry name" value="Vaccinia Virus protein VP39"/>
    <property type="match status" value="1"/>
</dbReference>
<proteinExistence type="inferred from homology"/>
<dbReference type="Pfam" id="PF00145">
    <property type="entry name" value="DNA_methylase"/>
    <property type="match status" value="1"/>
</dbReference>
<dbReference type="NCBIfam" id="TIGR00675">
    <property type="entry name" value="dcm"/>
    <property type="match status" value="1"/>
</dbReference>
<dbReference type="GO" id="GO:0032259">
    <property type="term" value="P:methylation"/>
    <property type="evidence" value="ECO:0007669"/>
    <property type="project" value="UniProtKB-KW"/>
</dbReference>
<keyword evidence="3 6" id="KW-0949">S-adenosyl-L-methionine</keyword>
<dbReference type="Proteomes" id="UP000284120">
    <property type="component" value="Unassembled WGS sequence"/>
</dbReference>
<dbReference type="EMBL" id="SAYW01000003">
    <property type="protein sequence ID" value="RWU07401.1"/>
    <property type="molecule type" value="Genomic_DNA"/>
</dbReference>
<dbReference type="InterPro" id="IPR001525">
    <property type="entry name" value="C5_MeTfrase"/>
</dbReference>
<dbReference type="InterPro" id="IPR050750">
    <property type="entry name" value="C5-MTase"/>
</dbReference>
<evidence type="ECO:0000256" key="7">
    <source>
        <dbReference type="RuleBase" id="RU000416"/>
    </source>
</evidence>
<evidence type="ECO:0000256" key="1">
    <source>
        <dbReference type="ARBA" id="ARBA00022603"/>
    </source>
</evidence>
<dbReference type="PANTHER" id="PTHR46098">
    <property type="entry name" value="TRNA (CYTOSINE(38)-C(5))-METHYLTRANSFERASE"/>
    <property type="match status" value="1"/>
</dbReference>
<dbReference type="PANTHER" id="PTHR46098:SF1">
    <property type="entry name" value="TRNA (CYTOSINE(38)-C(5))-METHYLTRANSFERASE"/>
    <property type="match status" value="1"/>
</dbReference>
<protein>
    <recommendedName>
        <fullName evidence="8">Cytosine-specific methyltransferase</fullName>
        <ecNumber evidence="8">2.1.1.37</ecNumber>
    </recommendedName>
</protein>
<evidence type="ECO:0000256" key="3">
    <source>
        <dbReference type="ARBA" id="ARBA00022691"/>
    </source>
</evidence>
<gene>
    <name evidence="9" type="ORF">DPV69_10435</name>
</gene>